<dbReference type="SUPFAM" id="SSF53098">
    <property type="entry name" value="Ribonuclease H-like"/>
    <property type="match status" value="1"/>
</dbReference>
<organism evidence="2 3">
    <name type="scientific">Ideonella alba</name>
    <dbReference type="NCBI Taxonomy" id="2824118"/>
    <lineage>
        <taxon>Bacteria</taxon>
        <taxon>Pseudomonadati</taxon>
        <taxon>Pseudomonadota</taxon>
        <taxon>Betaproteobacteria</taxon>
        <taxon>Burkholderiales</taxon>
        <taxon>Sphaerotilaceae</taxon>
        <taxon>Ideonella</taxon>
    </lineage>
</organism>
<feature type="domain" description="Transposase IS4-like" evidence="1">
    <location>
        <begin position="39"/>
        <end position="279"/>
    </location>
</feature>
<name>A0A940YHC6_9BURK</name>
<dbReference type="Proteomes" id="UP000676246">
    <property type="component" value="Unassembled WGS sequence"/>
</dbReference>
<proteinExistence type="predicted"/>
<evidence type="ECO:0000259" key="1">
    <source>
        <dbReference type="Pfam" id="PF01609"/>
    </source>
</evidence>
<accession>A0A940YHC6</accession>
<dbReference type="Pfam" id="PF01609">
    <property type="entry name" value="DDE_Tnp_1"/>
    <property type="match status" value="1"/>
</dbReference>
<sequence>MLLMFGLTAMPASGASLLLNAEGVFTAVLARFAFKEMGGGTADSTTLSGFLDRIEKRYGRANRIWVMDRGIPTEDSLAKMRSIGASYLVGTPKGRLTKLEQSFLNRPWAKVRDGVQVKRLATEEDVYVLAQSDARIDKERGMRRKRLRRYVERLKALQGQSLTRDQLLMKLGAAKHDAGRAAGLVKVTWPKDASSTASLGFSLDRHRLRQVRRREGRYLLRTNLTAHEPDALWTFYIQLTEVEQAFKEIKHDLAIRPIFHKTEDRIEAHIFVAFLAYCLQVTLKAKLRALAGGTTPREVLAKFKTMQMVDVHLPTTDGRELTLSRYTQPEAEHRMLLDQLRLNLPCQPPPRITVAQATQATAELTL</sequence>
<evidence type="ECO:0000313" key="3">
    <source>
        <dbReference type="Proteomes" id="UP000676246"/>
    </source>
</evidence>
<gene>
    <name evidence="2" type="ORF">KAK03_18500</name>
</gene>
<dbReference type="InterPro" id="IPR047654">
    <property type="entry name" value="IS1634_transpos"/>
</dbReference>
<protein>
    <submittedName>
        <fullName evidence="2">IS1634 family transposase</fullName>
    </submittedName>
</protein>
<dbReference type="GO" id="GO:0003677">
    <property type="term" value="F:DNA binding"/>
    <property type="evidence" value="ECO:0007669"/>
    <property type="project" value="InterPro"/>
</dbReference>
<dbReference type="InterPro" id="IPR002559">
    <property type="entry name" value="Transposase_11"/>
</dbReference>
<dbReference type="AlphaFoldDB" id="A0A940YHC6"/>
<evidence type="ECO:0000313" key="2">
    <source>
        <dbReference type="EMBL" id="MBQ0932472.1"/>
    </source>
</evidence>
<dbReference type="NCBIfam" id="NF033559">
    <property type="entry name" value="transpos_IS1634"/>
    <property type="match status" value="1"/>
</dbReference>
<reference evidence="2 3" key="1">
    <citation type="submission" date="2021-04" db="EMBL/GenBank/DDBJ databases">
        <title>The genome sequence of Ideonella sp. 3Y2.</title>
        <authorList>
            <person name="Liu Y."/>
        </authorList>
    </citation>
    <scope>NUCLEOTIDE SEQUENCE [LARGE SCALE GENOMIC DNA]</scope>
    <source>
        <strain evidence="2 3">3Y2</strain>
    </source>
</reference>
<dbReference type="InterPro" id="IPR012337">
    <property type="entry name" value="RNaseH-like_sf"/>
</dbReference>
<comment type="caution">
    <text evidence="2">The sequence shown here is derived from an EMBL/GenBank/DDBJ whole genome shotgun (WGS) entry which is preliminary data.</text>
</comment>
<dbReference type="GO" id="GO:0004803">
    <property type="term" value="F:transposase activity"/>
    <property type="evidence" value="ECO:0007669"/>
    <property type="project" value="InterPro"/>
</dbReference>
<dbReference type="GO" id="GO:0006313">
    <property type="term" value="P:DNA transposition"/>
    <property type="evidence" value="ECO:0007669"/>
    <property type="project" value="InterPro"/>
</dbReference>
<keyword evidence="3" id="KW-1185">Reference proteome</keyword>
<dbReference type="EMBL" id="JAGQDD010000016">
    <property type="protein sequence ID" value="MBQ0932472.1"/>
    <property type="molecule type" value="Genomic_DNA"/>
</dbReference>